<accession>A0A1I3IVI3</accession>
<evidence type="ECO:0000313" key="2">
    <source>
        <dbReference type="EMBL" id="SFI51958.1"/>
    </source>
</evidence>
<dbReference type="Proteomes" id="UP000198649">
    <property type="component" value="Unassembled WGS sequence"/>
</dbReference>
<feature type="transmembrane region" description="Helical" evidence="1">
    <location>
        <begin position="49"/>
        <end position="67"/>
    </location>
</feature>
<proteinExistence type="predicted"/>
<keyword evidence="3" id="KW-1185">Reference proteome</keyword>
<feature type="transmembrane region" description="Helical" evidence="1">
    <location>
        <begin position="82"/>
        <end position="102"/>
    </location>
</feature>
<keyword evidence="1" id="KW-0812">Transmembrane</keyword>
<dbReference type="STRING" id="1005945.SAMN05216561_109160"/>
<dbReference type="EMBL" id="FOQG01000009">
    <property type="protein sequence ID" value="SFI51958.1"/>
    <property type="molecule type" value="Genomic_DNA"/>
</dbReference>
<keyword evidence="1" id="KW-0472">Membrane</keyword>
<evidence type="ECO:0000313" key="3">
    <source>
        <dbReference type="Proteomes" id="UP000198649"/>
    </source>
</evidence>
<sequence length="112" mass="11541">MKVLSALALLVGGAAVGLATVALHSLWWGLLLGVLATAAALWALPPGWWLRTSFGAGWAVMVAYLSVPRPEGDYVISADGQGYLLLGFGVAVLIFSVATLPAPSGRRGRLPG</sequence>
<protein>
    <submittedName>
        <fullName evidence="2">Uncharacterized protein</fullName>
    </submittedName>
</protein>
<evidence type="ECO:0000256" key="1">
    <source>
        <dbReference type="SAM" id="Phobius"/>
    </source>
</evidence>
<dbReference type="OrthoDB" id="3791016at2"/>
<keyword evidence="1" id="KW-1133">Transmembrane helix</keyword>
<dbReference type="RefSeq" id="WP_091113910.1">
    <property type="nucleotide sequence ID" value="NZ_BKAF01000043.1"/>
</dbReference>
<organism evidence="2 3">
    <name type="scientific">Nocardioides psychrotolerans</name>
    <dbReference type="NCBI Taxonomy" id="1005945"/>
    <lineage>
        <taxon>Bacteria</taxon>
        <taxon>Bacillati</taxon>
        <taxon>Actinomycetota</taxon>
        <taxon>Actinomycetes</taxon>
        <taxon>Propionibacteriales</taxon>
        <taxon>Nocardioidaceae</taxon>
        <taxon>Nocardioides</taxon>
    </lineage>
</organism>
<dbReference type="Pfam" id="PF19608">
    <property type="entry name" value="DUF6113"/>
    <property type="match status" value="1"/>
</dbReference>
<reference evidence="2 3" key="1">
    <citation type="submission" date="2016-10" db="EMBL/GenBank/DDBJ databases">
        <authorList>
            <person name="de Groot N.N."/>
        </authorList>
    </citation>
    <scope>NUCLEOTIDE SEQUENCE [LARGE SCALE GENOMIC DNA]</scope>
    <source>
        <strain evidence="2 3">CGMCC 1.11156</strain>
    </source>
</reference>
<gene>
    <name evidence="2" type="ORF">SAMN05216561_109160</name>
</gene>
<name>A0A1I3IVI3_9ACTN</name>
<dbReference type="InterPro" id="IPR046095">
    <property type="entry name" value="DUF6113"/>
</dbReference>
<dbReference type="AlphaFoldDB" id="A0A1I3IVI3"/>